<protein>
    <submittedName>
        <fullName evidence="1">Uncharacterized protein</fullName>
    </submittedName>
</protein>
<evidence type="ECO:0000313" key="1">
    <source>
        <dbReference type="EMBL" id="TCK02593.1"/>
    </source>
</evidence>
<comment type="caution">
    <text evidence="1">The sequence shown here is derived from an EMBL/GenBank/DDBJ whole genome shotgun (WGS) entry which is preliminary data.</text>
</comment>
<reference evidence="1 2" key="1">
    <citation type="submission" date="2019-03" db="EMBL/GenBank/DDBJ databases">
        <title>Genomic Encyclopedia of Archaeal and Bacterial Type Strains, Phase II (KMG-II): from individual species to whole genera.</title>
        <authorList>
            <person name="Goeker M."/>
        </authorList>
    </citation>
    <scope>NUCLEOTIDE SEQUENCE [LARGE SCALE GENOMIC DNA]</scope>
    <source>
        <strain evidence="1 2">DSM 27697</strain>
    </source>
</reference>
<dbReference type="Proteomes" id="UP000294546">
    <property type="component" value="Unassembled WGS sequence"/>
</dbReference>
<keyword evidence="2" id="KW-1185">Reference proteome</keyword>
<sequence length="94" mass="10374">MSIDIHKIIDGRTQDHILSINSTEYAEILPAIELYRAKTGLFIDQYSDLKLSSGVKPLIESLAAKSTGSQIYKSLISVLKQSELEGYGIIFIGD</sequence>
<accession>A0A4R1G7P9</accession>
<dbReference type="AlphaFoldDB" id="A0A4R1G7P9"/>
<dbReference type="OrthoDB" id="7620156at2"/>
<name>A0A4R1G7P9_9GAMM</name>
<gene>
    <name evidence="1" type="ORF">CLV83_4289</name>
</gene>
<dbReference type="RefSeq" id="WP_132297585.1">
    <property type="nucleotide sequence ID" value="NZ_SMFU01000014.1"/>
</dbReference>
<evidence type="ECO:0000313" key="2">
    <source>
        <dbReference type="Proteomes" id="UP000294546"/>
    </source>
</evidence>
<organism evidence="1 2">
    <name type="scientific">Marinobacterium mangrovicola</name>
    <dbReference type="NCBI Taxonomy" id="1476959"/>
    <lineage>
        <taxon>Bacteria</taxon>
        <taxon>Pseudomonadati</taxon>
        <taxon>Pseudomonadota</taxon>
        <taxon>Gammaproteobacteria</taxon>
        <taxon>Oceanospirillales</taxon>
        <taxon>Oceanospirillaceae</taxon>
        <taxon>Marinobacterium</taxon>
    </lineage>
</organism>
<proteinExistence type="predicted"/>
<dbReference type="EMBL" id="SMFU01000014">
    <property type="protein sequence ID" value="TCK02593.1"/>
    <property type="molecule type" value="Genomic_DNA"/>
</dbReference>